<evidence type="ECO:0000259" key="7">
    <source>
        <dbReference type="PROSITE" id="PS50893"/>
    </source>
</evidence>
<keyword evidence="4" id="KW-1278">Translocase</keyword>
<dbReference type="GO" id="GO:0005524">
    <property type="term" value="F:ATP binding"/>
    <property type="evidence" value="ECO:0007669"/>
    <property type="project" value="UniProtKB-KW"/>
</dbReference>
<feature type="domain" description="ABC transporter" evidence="7">
    <location>
        <begin position="1"/>
        <end position="241"/>
    </location>
</feature>
<dbReference type="SUPFAM" id="SSF52540">
    <property type="entry name" value="P-loop containing nucleoside triphosphate hydrolases"/>
    <property type="match status" value="1"/>
</dbReference>
<dbReference type="PANTHER" id="PTHR42794">
    <property type="entry name" value="HEMIN IMPORT ATP-BINDING PROTEIN HMUV"/>
    <property type="match status" value="1"/>
</dbReference>
<evidence type="ECO:0000256" key="1">
    <source>
        <dbReference type="ARBA" id="ARBA00022448"/>
    </source>
</evidence>
<dbReference type="Pfam" id="PF00005">
    <property type="entry name" value="ABC_tran"/>
    <property type="match status" value="1"/>
</dbReference>
<dbReference type="PROSITE" id="PS50893">
    <property type="entry name" value="ABC_TRANSPORTER_2"/>
    <property type="match status" value="1"/>
</dbReference>
<gene>
    <name evidence="8" type="ORF">RGQ15_14810</name>
</gene>
<dbReference type="PROSITE" id="PS50052">
    <property type="entry name" value="GUANYLATE_KINASE_2"/>
    <property type="match status" value="1"/>
</dbReference>
<dbReference type="RefSeq" id="WP_311161260.1">
    <property type="nucleotide sequence ID" value="NZ_JAVQLW010000002.1"/>
</dbReference>
<evidence type="ECO:0000256" key="3">
    <source>
        <dbReference type="ARBA" id="ARBA00022840"/>
    </source>
</evidence>
<name>A0ABU2HW62_9RHOB</name>
<evidence type="ECO:0000256" key="4">
    <source>
        <dbReference type="ARBA" id="ARBA00022967"/>
    </source>
</evidence>
<dbReference type="Proteomes" id="UP001269144">
    <property type="component" value="Unassembled WGS sequence"/>
</dbReference>
<dbReference type="Gene3D" id="3.40.50.300">
    <property type="entry name" value="P-loop containing nucleotide triphosphate hydrolases"/>
    <property type="match status" value="1"/>
</dbReference>
<dbReference type="PANTHER" id="PTHR42794:SF1">
    <property type="entry name" value="HEMIN IMPORT ATP-BINDING PROTEIN HMUV"/>
    <property type="match status" value="1"/>
</dbReference>
<evidence type="ECO:0000313" key="8">
    <source>
        <dbReference type="EMBL" id="MDS9468834.1"/>
    </source>
</evidence>
<proteinExistence type="predicted"/>
<sequence>MSALNVRKLCVTRDGLPVIDALDLPPIRAGELTVLAGPNAAGKSTLLRAIAQLLPYRGEVSLIGRDLHRTSPAERAELIGFMPQHSATRSDLSVLESLVVALHAGGGLAGRVVGGQSAEERGLAALDRVGIMDLALRALSHLSGGQMQLVALAQVIVRNTPLILLDEPTSALDMARSHRVLSIARDLAHEGRMVIAVLHDLAQASRWADQLMVLSHGRLATSGPPNEVLRPDLLANVWDVSARVERCTHGNLMVLVDDEAGGR</sequence>
<comment type="caution">
    <text evidence="8">The sequence shown here is derived from an EMBL/GenBank/DDBJ whole genome shotgun (WGS) entry which is preliminary data.</text>
</comment>
<dbReference type="CDD" id="cd03214">
    <property type="entry name" value="ABC_Iron-Siderophores_B12_Hemin"/>
    <property type="match status" value="1"/>
</dbReference>
<keyword evidence="1" id="KW-0813">Transport</keyword>
<protein>
    <submittedName>
        <fullName evidence="8">ABC transporter ATP-binding protein</fullName>
    </submittedName>
</protein>
<accession>A0ABU2HW62</accession>
<evidence type="ECO:0000313" key="9">
    <source>
        <dbReference type="Proteomes" id="UP001269144"/>
    </source>
</evidence>
<dbReference type="EMBL" id="JAVQLW010000002">
    <property type="protein sequence ID" value="MDS9468834.1"/>
    <property type="molecule type" value="Genomic_DNA"/>
</dbReference>
<keyword evidence="9" id="KW-1185">Reference proteome</keyword>
<dbReference type="InterPro" id="IPR027417">
    <property type="entry name" value="P-loop_NTPase"/>
</dbReference>
<feature type="domain" description="Guanylate kinase-like" evidence="6">
    <location>
        <begin position="30"/>
        <end position="213"/>
    </location>
</feature>
<organism evidence="8 9">
    <name type="scientific">Paracoccus aurantius</name>
    <dbReference type="NCBI Taxonomy" id="3073814"/>
    <lineage>
        <taxon>Bacteria</taxon>
        <taxon>Pseudomonadati</taxon>
        <taxon>Pseudomonadota</taxon>
        <taxon>Alphaproteobacteria</taxon>
        <taxon>Rhodobacterales</taxon>
        <taxon>Paracoccaceae</taxon>
        <taxon>Paracoccus</taxon>
    </lineage>
</organism>
<evidence type="ECO:0000259" key="6">
    <source>
        <dbReference type="PROSITE" id="PS50052"/>
    </source>
</evidence>
<keyword evidence="3 8" id="KW-0067">ATP-binding</keyword>
<dbReference type="SMART" id="SM00382">
    <property type="entry name" value="AAA"/>
    <property type="match status" value="1"/>
</dbReference>
<dbReference type="InterPro" id="IPR003439">
    <property type="entry name" value="ABC_transporter-like_ATP-bd"/>
</dbReference>
<dbReference type="PROSITE" id="PS00211">
    <property type="entry name" value="ABC_TRANSPORTER_1"/>
    <property type="match status" value="1"/>
</dbReference>
<dbReference type="InterPro" id="IPR017871">
    <property type="entry name" value="ABC_transporter-like_CS"/>
</dbReference>
<evidence type="ECO:0000256" key="5">
    <source>
        <dbReference type="ARBA" id="ARBA00037066"/>
    </source>
</evidence>
<reference evidence="9" key="1">
    <citation type="submission" date="2023-07" db="EMBL/GenBank/DDBJ databases">
        <title>Paracoccus sp. MBLB3053 whole genome sequence.</title>
        <authorList>
            <person name="Hwang C.Y."/>
            <person name="Cho E.-S."/>
            <person name="Seo M.-J."/>
        </authorList>
    </citation>
    <scope>NUCLEOTIDE SEQUENCE [LARGE SCALE GENOMIC DNA]</scope>
    <source>
        <strain evidence="9">MBLB3053</strain>
    </source>
</reference>
<keyword evidence="2" id="KW-0547">Nucleotide-binding</keyword>
<dbReference type="InterPro" id="IPR008144">
    <property type="entry name" value="Guanylate_kin-like_dom"/>
</dbReference>
<comment type="function">
    <text evidence="5">Part of the ABC transporter complex HmuTUV involved in hemin import. Responsible for energy coupling to the transport system.</text>
</comment>
<evidence type="ECO:0000256" key="2">
    <source>
        <dbReference type="ARBA" id="ARBA00022741"/>
    </source>
</evidence>
<dbReference type="InterPro" id="IPR003593">
    <property type="entry name" value="AAA+_ATPase"/>
</dbReference>